<feature type="chain" id="PRO_5046981513" evidence="3">
    <location>
        <begin position="26"/>
        <end position="895"/>
    </location>
</feature>
<dbReference type="PROSITE" id="PS51257">
    <property type="entry name" value="PROKAR_LIPOPROTEIN"/>
    <property type="match status" value="1"/>
</dbReference>
<name>A0ABT8C810_9BACT</name>
<dbReference type="Pfam" id="PF11999">
    <property type="entry name" value="Ice_binding"/>
    <property type="match status" value="1"/>
</dbReference>
<feature type="domain" description="SbsA Ig-like" evidence="4">
    <location>
        <begin position="569"/>
        <end position="667"/>
    </location>
</feature>
<organism evidence="5 6">
    <name type="scientific">Cyclobacterium jeungdonense</name>
    <dbReference type="NCBI Taxonomy" id="708087"/>
    <lineage>
        <taxon>Bacteria</taxon>
        <taxon>Pseudomonadati</taxon>
        <taxon>Bacteroidota</taxon>
        <taxon>Cytophagia</taxon>
        <taxon>Cytophagales</taxon>
        <taxon>Cyclobacteriaceae</taxon>
        <taxon>Cyclobacterium</taxon>
    </lineage>
</organism>
<evidence type="ECO:0000256" key="2">
    <source>
        <dbReference type="ARBA" id="ARBA00022729"/>
    </source>
</evidence>
<feature type="domain" description="SbsA Ig-like" evidence="4">
    <location>
        <begin position="257"/>
        <end position="357"/>
    </location>
</feature>
<feature type="domain" description="SbsA Ig-like" evidence="4">
    <location>
        <begin position="39"/>
        <end position="153"/>
    </location>
</feature>
<evidence type="ECO:0000256" key="1">
    <source>
        <dbReference type="ARBA" id="ARBA00005445"/>
    </source>
</evidence>
<keyword evidence="2 3" id="KW-0732">Signal</keyword>
<dbReference type="EMBL" id="JAUFQS010000010">
    <property type="protein sequence ID" value="MDN3688536.1"/>
    <property type="molecule type" value="Genomic_DNA"/>
</dbReference>
<feature type="domain" description="SbsA Ig-like" evidence="4">
    <location>
        <begin position="156"/>
        <end position="255"/>
    </location>
</feature>
<dbReference type="Pfam" id="PF13205">
    <property type="entry name" value="Big_5"/>
    <property type="match status" value="6"/>
</dbReference>
<accession>A0ABT8C810</accession>
<dbReference type="Gene3D" id="2.60.40.3710">
    <property type="match status" value="2"/>
</dbReference>
<dbReference type="InterPro" id="IPR014755">
    <property type="entry name" value="Cu-Rt/internalin_Ig-like"/>
</dbReference>
<dbReference type="InterPro" id="IPR021884">
    <property type="entry name" value="Ice-bd_prot"/>
</dbReference>
<feature type="domain" description="SbsA Ig-like" evidence="4">
    <location>
        <begin position="467"/>
        <end position="564"/>
    </location>
</feature>
<evidence type="ECO:0000313" key="5">
    <source>
        <dbReference type="EMBL" id="MDN3688536.1"/>
    </source>
</evidence>
<dbReference type="Proteomes" id="UP001236663">
    <property type="component" value="Unassembled WGS sequence"/>
</dbReference>
<feature type="domain" description="SbsA Ig-like" evidence="4">
    <location>
        <begin position="362"/>
        <end position="461"/>
    </location>
</feature>
<reference evidence="6" key="1">
    <citation type="journal article" date="2019" name="Int. J. Syst. Evol. Microbiol.">
        <title>The Global Catalogue of Microorganisms (GCM) 10K type strain sequencing project: providing services to taxonomists for standard genome sequencing and annotation.</title>
        <authorList>
            <consortium name="The Broad Institute Genomics Platform"/>
            <consortium name="The Broad Institute Genome Sequencing Center for Infectious Disease"/>
            <person name="Wu L."/>
            <person name="Ma J."/>
        </authorList>
    </citation>
    <scope>NUCLEOTIDE SEQUENCE [LARGE SCALE GENOMIC DNA]</scope>
    <source>
        <strain evidence="6">CECT 7706</strain>
    </source>
</reference>
<protein>
    <submittedName>
        <fullName evidence="5">Ig-like domain-containing protein</fullName>
    </submittedName>
</protein>
<dbReference type="InterPro" id="IPR032812">
    <property type="entry name" value="SbsA_Ig"/>
</dbReference>
<dbReference type="RefSeq" id="WP_163386779.1">
    <property type="nucleotide sequence ID" value="NZ_JAUFQS010000010.1"/>
</dbReference>
<sequence>MKRKNYKTRLWLTALAAVSIGALFGGCKDEFEEVLGICPEVESTNPDKDAVGIQLNNEISVTFNEAMNPASISPGVFSLKVVNASASGRMAIASEAPEEITGELTFEEETNKMSFKPDVDLLPNTTYTGRVEPVVADKMGNVLQAAYEWNFTTGVSPAVTSTSPANQANGVPLDQTITATFSTEMDASTITAASYKLMAGTTVVTGEVTYSDNTASFDPENDLLAATTYTGTITMEAKTKDGIPMAIAYNWTFDTGTAPRVLAIDPLDLATGVSINKIIKVTFSEPMEPATITAASFTVSNGSTPVSGTVTYSESTAVFTPAESLLVNTTYSVSINKLAKNSTEVSMAQDFESKFTTGNSSIPEVTTTDPADNATSVALNKAVMATFSEAMDHATITESTFTLTQGNTAVAGTVSYSGATASFKPTSALSANLTYTGTITTGAMNAAGAGLAEDYVWTFTTVAMGVPAVLSTDPMNNATNVALNKVVKATFSEGMAPATITGNTFTLTQGNTTVAGTVSYSGTTASFTPTNPLSYNLTYTGTITTGAENVAGTGLAEEYVWTFTMVPPTTPEVLSTDPMNNAENVPQNKVVRATFSKAMDPASISGMTFTLQQGTENVSGSVSYSGTTASFTPASLLSPNLSYTATISTGAKSEEGVALESDYVWNFNIENPVSPYFVDLNTAERFGIFAATGVSNNAGFSEIRNLDVGISPGVRTSVTGFPPAIVENGAIFASDDVSPSGVAAMLSKAKLDLTAAYLFAEGATTPAPATVEGDQGGKTLAPGIYKSTSTLLIQNGDLTLDAQGNPNAVWIFQIASGFTTVGGAGGNIILSGGAQAKNIFWQIGSSATIGDNTKFHGNVLARTSITMNSGATIVGRLLVLNGAVVMTDTNTIERP</sequence>
<feature type="signal peptide" evidence="3">
    <location>
        <begin position="1"/>
        <end position="25"/>
    </location>
</feature>
<evidence type="ECO:0000256" key="3">
    <source>
        <dbReference type="SAM" id="SignalP"/>
    </source>
</evidence>
<dbReference type="Gene3D" id="2.60.40.1220">
    <property type="match status" value="4"/>
</dbReference>
<comment type="similarity">
    <text evidence="1">Belongs to the ice-binding protein family.</text>
</comment>
<gene>
    <name evidence="5" type="ORF">QWZ15_11900</name>
</gene>
<evidence type="ECO:0000259" key="4">
    <source>
        <dbReference type="Pfam" id="PF13205"/>
    </source>
</evidence>
<keyword evidence="6" id="KW-1185">Reference proteome</keyword>
<proteinExistence type="inferred from homology"/>
<comment type="caution">
    <text evidence="5">The sequence shown here is derived from an EMBL/GenBank/DDBJ whole genome shotgun (WGS) entry which is preliminary data.</text>
</comment>
<evidence type="ECO:0000313" key="6">
    <source>
        <dbReference type="Proteomes" id="UP001236663"/>
    </source>
</evidence>